<dbReference type="InterPro" id="IPR040198">
    <property type="entry name" value="Fido_containing"/>
</dbReference>
<dbReference type="Pfam" id="PF02661">
    <property type="entry name" value="Fic"/>
    <property type="match status" value="1"/>
</dbReference>
<comment type="caution">
    <text evidence="5">The sequence shown here is derived from an EMBL/GenBank/DDBJ whole genome shotgun (WGS) entry which is preliminary data.</text>
</comment>
<dbReference type="OrthoDB" id="9814400at2"/>
<dbReference type="InterPro" id="IPR036597">
    <property type="entry name" value="Fido-like_dom_sf"/>
</dbReference>
<reference evidence="5 6" key="1">
    <citation type="submission" date="2019-01" db="EMBL/GenBank/DDBJ databases">
        <title>Genome sequence of the Antarctic species Gelidibacter gilvus ACAM 158(T).</title>
        <authorList>
            <person name="Bowman J.P."/>
        </authorList>
    </citation>
    <scope>NUCLEOTIDE SEQUENCE [LARGE SCALE GENOMIC DNA]</scope>
    <source>
        <strain evidence="5 6">IC158</strain>
    </source>
</reference>
<feature type="binding site" evidence="3">
    <location>
        <begin position="195"/>
        <end position="202"/>
    </location>
    <ligand>
        <name>ATP</name>
        <dbReference type="ChEBI" id="CHEBI:30616"/>
    </ligand>
</feature>
<keyword evidence="6" id="KW-1185">Reference proteome</keyword>
<keyword evidence="1" id="KW-0067">ATP-binding</keyword>
<dbReference type="PANTHER" id="PTHR13504">
    <property type="entry name" value="FIDO DOMAIN-CONTAINING PROTEIN DDB_G0283145"/>
    <property type="match status" value="1"/>
</dbReference>
<proteinExistence type="predicted"/>
<dbReference type="InterPro" id="IPR025758">
    <property type="entry name" value="Fic/DOC_N"/>
</dbReference>
<keyword evidence="1" id="KW-0547">Nucleotide-binding</keyword>
<dbReference type="InterPro" id="IPR026287">
    <property type="entry name" value="SoFic-like"/>
</dbReference>
<sequence>MNWKLQNLPYSVDLETLKVLKLLPEAHRALAELKGVAQSIPRQDILINTLAIQEAKDSSEVENIVTTHDEIYKASMGIESVTSSQAKEVQNYIVAMKTGFATVAKNHFLSINHIKQIQQILENNNAGFRRVPGTTLKNKNTDAIVYTPPQSHEDIVKLMQNLEVFINVEENLPIDHLIKMALFHFQFESIHPFYDGNGRTGRILNILYLIQYQLLDTPILYLSKYIIQHKNQYYQLLQKVRDTGEWEDYLCYMLTAITETSKDTLEKVRNIKKAMADYKMLLRENYKFYSQDLLNHLFKQPYTKIEFLQNELHISRITAANYLNQLATDGHLVKHKIGRTNYYVNHAVLKALN</sequence>
<feature type="active site" evidence="2">
    <location>
        <position position="191"/>
    </location>
</feature>
<dbReference type="PROSITE" id="PS51459">
    <property type="entry name" value="FIDO"/>
    <property type="match status" value="1"/>
</dbReference>
<feature type="binding site" evidence="1">
    <location>
        <position position="62"/>
    </location>
    <ligand>
        <name>ATP</name>
        <dbReference type="ChEBI" id="CHEBI:30616"/>
    </ligand>
</feature>
<feature type="binding site" evidence="1">
    <location>
        <position position="233"/>
    </location>
    <ligand>
        <name>ATP</name>
        <dbReference type="ChEBI" id="CHEBI:30616"/>
    </ligand>
</feature>
<dbReference type="EMBL" id="SDDZ01000014">
    <property type="protein sequence ID" value="RXJ45392.1"/>
    <property type="molecule type" value="Genomic_DNA"/>
</dbReference>
<dbReference type="Proteomes" id="UP000289792">
    <property type="component" value="Unassembled WGS sequence"/>
</dbReference>
<feature type="binding site" evidence="3">
    <location>
        <begin position="233"/>
        <end position="234"/>
    </location>
    <ligand>
        <name>ATP</name>
        <dbReference type="ChEBI" id="CHEBI:30616"/>
    </ligand>
</feature>
<evidence type="ECO:0000256" key="2">
    <source>
        <dbReference type="PIRSR" id="PIRSR640198-1"/>
    </source>
</evidence>
<dbReference type="PIRSF" id="PIRSF038925">
    <property type="entry name" value="AMP-prot_trans"/>
    <property type="match status" value="1"/>
</dbReference>
<protein>
    <submittedName>
        <fullName evidence="5">Fic family protein</fullName>
    </submittedName>
</protein>
<dbReference type="PANTHER" id="PTHR13504:SF35">
    <property type="entry name" value="PROTEIN ADENYLYLTRANSFERASE SOFIC"/>
    <property type="match status" value="1"/>
</dbReference>
<dbReference type="InterPro" id="IPR048770">
    <property type="entry name" value="SoFic-like_C"/>
</dbReference>
<dbReference type="RefSeq" id="WP_129018581.1">
    <property type="nucleotide sequence ID" value="NZ_SDDZ01000014.1"/>
</dbReference>
<feature type="binding site" evidence="1">
    <location>
        <position position="191"/>
    </location>
    <ligand>
        <name>ATP</name>
        <dbReference type="ChEBI" id="CHEBI:30616"/>
    </ligand>
</feature>
<dbReference type="Pfam" id="PF21248">
    <property type="entry name" value="SoFic-like_C"/>
    <property type="match status" value="1"/>
</dbReference>
<evidence type="ECO:0000313" key="6">
    <source>
        <dbReference type="Proteomes" id="UP000289792"/>
    </source>
</evidence>
<dbReference type="SUPFAM" id="SSF140931">
    <property type="entry name" value="Fic-like"/>
    <property type="match status" value="1"/>
</dbReference>
<dbReference type="InterPro" id="IPR003812">
    <property type="entry name" value="Fido"/>
</dbReference>
<evidence type="ECO:0000256" key="3">
    <source>
        <dbReference type="PIRSR" id="PIRSR640198-2"/>
    </source>
</evidence>
<dbReference type="Gene3D" id="1.10.3290.10">
    <property type="entry name" value="Fido-like domain"/>
    <property type="match status" value="1"/>
</dbReference>
<evidence type="ECO:0000259" key="4">
    <source>
        <dbReference type="PROSITE" id="PS51459"/>
    </source>
</evidence>
<gene>
    <name evidence="5" type="ORF">ESZ48_16370</name>
</gene>
<feature type="binding site" evidence="1">
    <location>
        <begin position="196"/>
        <end position="202"/>
    </location>
    <ligand>
        <name>ATP</name>
        <dbReference type="ChEBI" id="CHEBI:30616"/>
    </ligand>
</feature>
<evidence type="ECO:0000256" key="1">
    <source>
        <dbReference type="PIRSR" id="PIRSR038925-1"/>
    </source>
</evidence>
<dbReference type="GO" id="GO:0005524">
    <property type="term" value="F:ATP binding"/>
    <property type="evidence" value="ECO:0007669"/>
    <property type="project" value="UniProtKB-KW"/>
</dbReference>
<name>A0A4Q0XBY5_9FLAO</name>
<organism evidence="5 6">
    <name type="scientific">Gelidibacter gilvus</name>
    <dbReference type="NCBI Taxonomy" id="59602"/>
    <lineage>
        <taxon>Bacteria</taxon>
        <taxon>Pseudomonadati</taxon>
        <taxon>Bacteroidota</taxon>
        <taxon>Flavobacteriia</taxon>
        <taxon>Flavobacteriales</taxon>
        <taxon>Flavobacteriaceae</taxon>
        <taxon>Gelidibacter</taxon>
    </lineage>
</organism>
<evidence type="ECO:0000313" key="5">
    <source>
        <dbReference type="EMBL" id="RXJ45392.1"/>
    </source>
</evidence>
<dbReference type="AlphaFoldDB" id="A0A4Q0XBY5"/>
<feature type="domain" description="Fido" evidence="4">
    <location>
        <begin position="109"/>
        <end position="255"/>
    </location>
</feature>
<dbReference type="Pfam" id="PF13784">
    <property type="entry name" value="Fic_N"/>
    <property type="match status" value="1"/>
</dbReference>
<accession>A0A4Q0XBY5</accession>